<protein>
    <submittedName>
        <fullName evidence="1">Retrovirus-related Pol polyprotein from transposon RE1</fullName>
    </submittedName>
</protein>
<dbReference type="CDD" id="cd09272">
    <property type="entry name" value="RNase_HI_RT_Ty1"/>
    <property type="match status" value="1"/>
</dbReference>
<dbReference type="EMBL" id="QGNW01001455">
    <property type="protein sequence ID" value="RVW40713.1"/>
    <property type="molecule type" value="Genomic_DNA"/>
</dbReference>
<evidence type="ECO:0000313" key="1">
    <source>
        <dbReference type="EMBL" id="RVW40713.1"/>
    </source>
</evidence>
<proteinExistence type="predicted"/>
<dbReference type="Proteomes" id="UP000288805">
    <property type="component" value="Unassembled WGS sequence"/>
</dbReference>
<organism evidence="1 2">
    <name type="scientific">Vitis vinifera</name>
    <name type="common">Grape</name>
    <dbReference type="NCBI Taxonomy" id="29760"/>
    <lineage>
        <taxon>Eukaryota</taxon>
        <taxon>Viridiplantae</taxon>
        <taxon>Streptophyta</taxon>
        <taxon>Embryophyta</taxon>
        <taxon>Tracheophyta</taxon>
        <taxon>Spermatophyta</taxon>
        <taxon>Magnoliopsida</taxon>
        <taxon>eudicotyledons</taxon>
        <taxon>Gunneridae</taxon>
        <taxon>Pentapetalae</taxon>
        <taxon>rosids</taxon>
        <taxon>Vitales</taxon>
        <taxon>Vitaceae</taxon>
        <taxon>Viteae</taxon>
        <taxon>Vitis</taxon>
    </lineage>
</organism>
<evidence type="ECO:0000313" key="2">
    <source>
        <dbReference type="Proteomes" id="UP000288805"/>
    </source>
</evidence>
<dbReference type="PANTHER" id="PTHR11439:SF440">
    <property type="entry name" value="INTEGRASE CATALYTIC DOMAIN-CONTAINING PROTEIN"/>
    <property type="match status" value="1"/>
</dbReference>
<dbReference type="AlphaFoldDB" id="A0A438DYZ7"/>
<reference evidence="1 2" key="1">
    <citation type="journal article" date="2018" name="PLoS Genet.">
        <title>Population sequencing reveals clonal diversity and ancestral inbreeding in the grapevine cultivar Chardonnay.</title>
        <authorList>
            <person name="Roach M.J."/>
            <person name="Johnson D.L."/>
            <person name="Bohlmann J."/>
            <person name="van Vuuren H.J."/>
            <person name="Jones S.J."/>
            <person name="Pretorius I.S."/>
            <person name="Schmidt S.A."/>
            <person name="Borneman A.R."/>
        </authorList>
    </citation>
    <scope>NUCLEOTIDE SEQUENCE [LARGE SCALE GENOMIC DNA]</scope>
    <source>
        <strain evidence="2">cv. Chardonnay</strain>
        <tissue evidence="1">Leaf</tissue>
    </source>
</reference>
<dbReference type="PANTHER" id="PTHR11439">
    <property type="entry name" value="GAG-POL-RELATED RETROTRANSPOSON"/>
    <property type="match status" value="1"/>
</dbReference>
<sequence>MDSPLGFEDKFGLKVCKLKKSLQGLKQSLRAWFEKFTRSVKKQGDDVIEMNNLKSCLVTKFELKDLGSLKYFLGMEVAHSKKGVVSQRRYVFNLLEETGMSGCRLVDTLMDPNMKLWEKGKGTLVYVVRYQRLVGKLICLRHTQPDIAFTVSMSLGGAIEKKIKRPMKLYCDNMAPINIAHNPIQHDCTKHVEIDRHFIKEKLEDDIISFPFVPSTQQTVDILTKGLLRPNFEHLINKLCMIDIYAPT</sequence>
<comment type="caution">
    <text evidence="1">The sequence shown here is derived from an EMBL/GenBank/DDBJ whole genome shotgun (WGS) entry which is preliminary data.</text>
</comment>
<accession>A0A438DYZ7</accession>
<gene>
    <name evidence="1" type="primary">RE1_512</name>
    <name evidence="1" type="ORF">CK203_101616</name>
</gene>
<name>A0A438DYZ7_VITVI</name>